<gene>
    <name evidence="5" type="ORF">IBE52_00260</name>
</gene>
<evidence type="ECO:0000259" key="4">
    <source>
        <dbReference type="PROSITE" id="PS50943"/>
    </source>
</evidence>
<dbReference type="InterPro" id="IPR050807">
    <property type="entry name" value="TransReg_Diox_bact_type"/>
</dbReference>
<dbReference type="InterPro" id="IPR010982">
    <property type="entry name" value="Lambda_DNA-bd_dom_sf"/>
</dbReference>
<evidence type="ECO:0000256" key="2">
    <source>
        <dbReference type="ARBA" id="ARBA00023125"/>
    </source>
</evidence>
<feature type="domain" description="HTH cro/C1-type" evidence="4">
    <location>
        <begin position="12"/>
        <end position="66"/>
    </location>
</feature>
<protein>
    <submittedName>
        <fullName evidence="5">Helix-turn-helix transcriptional regulator</fullName>
    </submittedName>
</protein>
<dbReference type="Gene3D" id="1.10.260.40">
    <property type="entry name" value="lambda repressor-like DNA-binding domains"/>
    <property type="match status" value="1"/>
</dbReference>
<evidence type="ECO:0000313" key="6">
    <source>
        <dbReference type="Proteomes" id="UP000760407"/>
    </source>
</evidence>
<dbReference type="EMBL" id="JACTSG010000001">
    <property type="protein sequence ID" value="MBK2301345.1"/>
    <property type="molecule type" value="Genomic_DNA"/>
</dbReference>
<keyword evidence="6" id="KW-1185">Reference proteome</keyword>
<keyword evidence="3" id="KW-0804">Transcription</keyword>
<dbReference type="SMART" id="SM00530">
    <property type="entry name" value="HTH_XRE"/>
    <property type="match status" value="1"/>
</dbReference>
<keyword evidence="1" id="KW-0805">Transcription regulation</keyword>
<dbReference type="SUPFAM" id="SSF47413">
    <property type="entry name" value="lambda repressor-like DNA-binding domains"/>
    <property type="match status" value="1"/>
</dbReference>
<keyword evidence="2" id="KW-0238">DNA-binding</keyword>
<name>A0ABS1G955_9GAMM</name>
<evidence type="ECO:0000256" key="3">
    <source>
        <dbReference type="ARBA" id="ARBA00023163"/>
    </source>
</evidence>
<proteinExistence type="predicted"/>
<dbReference type="PANTHER" id="PTHR46797">
    <property type="entry name" value="HTH-TYPE TRANSCRIPTIONAL REGULATOR"/>
    <property type="match status" value="1"/>
</dbReference>
<organism evidence="5 6">
    <name type="scientific">Francisella philomiragia</name>
    <dbReference type="NCBI Taxonomy" id="28110"/>
    <lineage>
        <taxon>Bacteria</taxon>
        <taxon>Pseudomonadati</taxon>
        <taxon>Pseudomonadota</taxon>
        <taxon>Gammaproteobacteria</taxon>
        <taxon>Thiotrichales</taxon>
        <taxon>Francisellaceae</taxon>
        <taxon>Francisella</taxon>
    </lineage>
</organism>
<dbReference type="InterPro" id="IPR001387">
    <property type="entry name" value="Cro/C1-type_HTH"/>
</dbReference>
<dbReference type="CDD" id="cd00093">
    <property type="entry name" value="HTH_XRE"/>
    <property type="match status" value="1"/>
</dbReference>
<reference evidence="5 6" key="1">
    <citation type="submission" date="2020-08" db="EMBL/GenBank/DDBJ databases">
        <title>Comparative genomics of Francisella species.</title>
        <authorList>
            <person name="Sahl J."/>
            <person name="Sjodin A."/>
            <person name="Wagner D."/>
            <person name="Forsman M."/>
        </authorList>
    </citation>
    <scope>NUCLEOTIDE SEQUENCE [LARGE SCALE GENOMIC DNA]</scope>
    <source>
        <strain evidence="5 6">F1093</strain>
    </source>
</reference>
<dbReference type="Proteomes" id="UP000760407">
    <property type="component" value="Unassembled WGS sequence"/>
</dbReference>
<comment type="caution">
    <text evidence="5">The sequence shown here is derived from an EMBL/GenBank/DDBJ whole genome shotgun (WGS) entry which is preliminary data.</text>
</comment>
<accession>A0ABS1G955</accession>
<dbReference type="Pfam" id="PF01381">
    <property type="entry name" value="HTH_3"/>
    <property type="match status" value="1"/>
</dbReference>
<evidence type="ECO:0000313" key="5">
    <source>
        <dbReference type="EMBL" id="MBK2301345.1"/>
    </source>
</evidence>
<dbReference type="PROSITE" id="PS50943">
    <property type="entry name" value="HTH_CROC1"/>
    <property type="match status" value="1"/>
</dbReference>
<sequence length="71" mass="8185">MVDILKQFGNRIKKLRSEKNISQEELALIANLHRTYIGMIERGEKNLTLTSIQKLSRALEIDLSNIFKGLE</sequence>
<dbReference type="PANTHER" id="PTHR46797:SF23">
    <property type="entry name" value="HTH-TYPE TRANSCRIPTIONAL REGULATOR SUTR"/>
    <property type="match status" value="1"/>
</dbReference>
<evidence type="ECO:0000256" key="1">
    <source>
        <dbReference type="ARBA" id="ARBA00023015"/>
    </source>
</evidence>